<evidence type="ECO:0008006" key="4">
    <source>
        <dbReference type="Google" id="ProtNLM"/>
    </source>
</evidence>
<gene>
    <name evidence="2" type="ordered locus">P9303_10671</name>
</gene>
<dbReference type="EMBL" id="CP000554">
    <property type="protein sequence ID" value="ABM77816.1"/>
    <property type="molecule type" value="Genomic_DNA"/>
</dbReference>
<feature type="transmembrane region" description="Helical" evidence="1">
    <location>
        <begin position="6"/>
        <end position="31"/>
    </location>
</feature>
<feature type="transmembrane region" description="Helical" evidence="1">
    <location>
        <begin position="58"/>
        <end position="76"/>
    </location>
</feature>
<dbReference type="STRING" id="59922.P9303_10671"/>
<evidence type="ECO:0000313" key="2">
    <source>
        <dbReference type="EMBL" id="ABM77816.1"/>
    </source>
</evidence>
<dbReference type="BioCyc" id="PMAR59922:G1G80-951-MONOMER"/>
<keyword evidence="1" id="KW-0472">Membrane</keyword>
<dbReference type="AlphaFoldDB" id="A2C8K6"/>
<dbReference type="Pfam" id="PF13301">
    <property type="entry name" value="DUF4079"/>
    <property type="match status" value="1"/>
</dbReference>
<feature type="transmembrane region" description="Helical" evidence="1">
    <location>
        <begin position="88"/>
        <end position="108"/>
    </location>
</feature>
<feature type="transmembrane region" description="Helical" evidence="1">
    <location>
        <begin position="115"/>
        <end position="133"/>
    </location>
</feature>
<dbReference type="RefSeq" id="WP_011825719.1">
    <property type="nucleotide sequence ID" value="NC_008820.1"/>
</dbReference>
<evidence type="ECO:0000313" key="3">
    <source>
        <dbReference type="Proteomes" id="UP000002274"/>
    </source>
</evidence>
<name>A2C8K6_PROM3</name>
<keyword evidence="1" id="KW-0812">Transmembrane</keyword>
<feature type="transmembrane region" description="Helical" evidence="1">
    <location>
        <begin position="153"/>
        <end position="170"/>
    </location>
</feature>
<organism evidence="2 3">
    <name type="scientific">Prochlorococcus marinus (strain MIT 9303)</name>
    <dbReference type="NCBI Taxonomy" id="59922"/>
    <lineage>
        <taxon>Bacteria</taxon>
        <taxon>Bacillati</taxon>
        <taxon>Cyanobacteriota</taxon>
        <taxon>Cyanophyceae</taxon>
        <taxon>Synechococcales</taxon>
        <taxon>Prochlorococcaceae</taxon>
        <taxon>Prochlorococcus</taxon>
    </lineage>
</organism>
<protein>
    <recommendedName>
        <fullName evidence="4">DUF4079 domain-containing protein</fullName>
    </recommendedName>
</protein>
<sequence length="236" mass="26235">MQTLDWIWLLHPIFAVALIYPLLGVVLNLSLQTRSRRLKLQNESPANVGSVHSNLGRWLSAGVIAIVLLALVVMISTEHPLTEFEGGLIRAGLLLLVLIGSCIALLTTWRDKRPAYRAGFSLLCWAGVIVLGMQPEVFRLGDNPLKAEFWQSHFWGGIGLVGLMLFSLASRQEILRDLRWRWLHITANSLAAVIFLAEAITGPKALLEIPLSWQKPYIQQAKAERVANYTANAPKA</sequence>
<dbReference type="Proteomes" id="UP000002274">
    <property type="component" value="Chromosome"/>
</dbReference>
<feature type="transmembrane region" description="Helical" evidence="1">
    <location>
        <begin position="182"/>
        <end position="201"/>
    </location>
</feature>
<accession>A2C8K6</accession>
<keyword evidence="1" id="KW-1133">Transmembrane helix</keyword>
<reference evidence="2 3" key="1">
    <citation type="journal article" date="2007" name="PLoS Genet.">
        <title>Patterns and implications of gene gain and loss in the evolution of Prochlorococcus.</title>
        <authorList>
            <person name="Kettler G.C."/>
            <person name="Martiny A.C."/>
            <person name="Huang K."/>
            <person name="Zucker J."/>
            <person name="Coleman M.L."/>
            <person name="Rodrigue S."/>
            <person name="Chen F."/>
            <person name="Lapidus A."/>
            <person name="Ferriera S."/>
            <person name="Johnson J."/>
            <person name="Steglich C."/>
            <person name="Church G.M."/>
            <person name="Richardson P."/>
            <person name="Chisholm S.W."/>
        </authorList>
    </citation>
    <scope>NUCLEOTIDE SEQUENCE [LARGE SCALE GENOMIC DNA]</scope>
    <source>
        <strain evidence="2 3">MIT 9303</strain>
    </source>
</reference>
<dbReference type="HOGENOM" id="CLU_103369_0_0_3"/>
<dbReference type="InterPro" id="IPR025067">
    <property type="entry name" value="DUF4079"/>
</dbReference>
<dbReference type="KEGG" id="pmf:P9303_10671"/>
<evidence type="ECO:0000256" key="1">
    <source>
        <dbReference type="SAM" id="Phobius"/>
    </source>
</evidence>
<proteinExistence type="predicted"/>